<reference evidence="3" key="1">
    <citation type="submission" date="2022-12" db="EMBL/GenBank/DDBJ databases">
        <authorList>
            <person name="Webb A."/>
        </authorList>
    </citation>
    <scope>NUCLEOTIDE SEQUENCE</scope>
    <source>
        <strain evidence="3">Pd1</strain>
    </source>
</reference>
<name>A0AAV0TBC5_9STRA</name>
<accession>A0AAV0TBC5</accession>
<dbReference type="EMBL" id="CANTFM010000337">
    <property type="protein sequence ID" value="CAI5718769.1"/>
    <property type="molecule type" value="Genomic_DNA"/>
</dbReference>
<feature type="signal peptide" evidence="2">
    <location>
        <begin position="1"/>
        <end position="19"/>
    </location>
</feature>
<keyword evidence="1" id="KW-0472">Membrane</keyword>
<keyword evidence="2" id="KW-0732">Signal</keyword>
<evidence type="ECO:0000256" key="1">
    <source>
        <dbReference type="SAM" id="Phobius"/>
    </source>
</evidence>
<protein>
    <submittedName>
        <fullName evidence="3">Uncharacterized protein</fullName>
    </submittedName>
</protein>
<feature type="transmembrane region" description="Helical" evidence="1">
    <location>
        <begin position="85"/>
        <end position="105"/>
    </location>
</feature>
<evidence type="ECO:0000256" key="2">
    <source>
        <dbReference type="SAM" id="SignalP"/>
    </source>
</evidence>
<keyword evidence="1" id="KW-1133">Transmembrane helix</keyword>
<comment type="caution">
    <text evidence="3">The sequence shown here is derived from an EMBL/GenBank/DDBJ whole genome shotgun (WGS) entry which is preliminary data.</text>
</comment>
<keyword evidence="1" id="KW-0812">Transmembrane</keyword>
<evidence type="ECO:0000313" key="3">
    <source>
        <dbReference type="EMBL" id="CAI5718769.1"/>
    </source>
</evidence>
<feature type="chain" id="PRO_5043718059" evidence="2">
    <location>
        <begin position="20"/>
        <end position="115"/>
    </location>
</feature>
<keyword evidence="4" id="KW-1185">Reference proteome</keyword>
<organism evidence="3 4">
    <name type="scientific">Peronospora destructor</name>
    <dbReference type="NCBI Taxonomy" id="86335"/>
    <lineage>
        <taxon>Eukaryota</taxon>
        <taxon>Sar</taxon>
        <taxon>Stramenopiles</taxon>
        <taxon>Oomycota</taxon>
        <taxon>Peronosporomycetes</taxon>
        <taxon>Peronosporales</taxon>
        <taxon>Peronosporaceae</taxon>
        <taxon>Peronospora</taxon>
    </lineage>
</organism>
<dbReference type="Proteomes" id="UP001162029">
    <property type="component" value="Unassembled WGS sequence"/>
</dbReference>
<gene>
    <name evidence="3" type="ORF">PDE001_LOCUS1927</name>
</gene>
<dbReference type="AlphaFoldDB" id="A0AAV0TBC5"/>
<proteinExistence type="predicted"/>
<evidence type="ECO:0000313" key="4">
    <source>
        <dbReference type="Proteomes" id="UP001162029"/>
    </source>
</evidence>
<sequence length="115" mass="12826">MRPYYFLLLLVTIIKCIEGSLTTHPIMMHAIDNGGPTFQGGFIRSNAVRITETSKKVDEKKPGALKEFLGRLRAIDITGDKKGMVVAYSVLFIALAAILMIGYSIQKHNQETYVH</sequence>